<dbReference type="SUPFAM" id="SSF56281">
    <property type="entry name" value="Metallo-hydrolase/oxidoreductase"/>
    <property type="match status" value="1"/>
</dbReference>
<protein>
    <submittedName>
        <fullName evidence="2">Eukaryotic-like serine/threonine-protein kinase</fullName>
    </submittedName>
</protein>
<keyword evidence="2" id="KW-0418">Kinase</keyword>
<dbReference type="KEGG" id="thyd:TTHT_0201"/>
<dbReference type="Gene3D" id="3.60.15.10">
    <property type="entry name" value="Ribonuclease Z/Hydroxyacylglutathione hydrolase-like"/>
    <property type="match status" value="1"/>
</dbReference>
<keyword evidence="3" id="KW-1185">Reference proteome</keyword>
<accession>A0A7R6SXI6</accession>
<dbReference type="AlphaFoldDB" id="A0A7R6SXI6"/>
<dbReference type="Proteomes" id="UP000595564">
    <property type="component" value="Chromosome"/>
</dbReference>
<evidence type="ECO:0000259" key="1">
    <source>
        <dbReference type="Pfam" id="PF19583"/>
    </source>
</evidence>
<evidence type="ECO:0000313" key="3">
    <source>
        <dbReference type="Proteomes" id="UP000595564"/>
    </source>
</evidence>
<dbReference type="PANTHER" id="PTHR43041">
    <property type="entry name" value="HYDROLASE, METALLO-BETA-LACTAMASE SUPERFAMILY"/>
    <property type="match status" value="1"/>
</dbReference>
<gene>
    <name evidence="2" type="ORF">TTHT_0201</name>
</gene>
<dbReference type="EMBL" id="AP017470">
    <property type="protein sequence ID" value="BBB31829.1"/>
    <property type="molecule type" value="Genomic_DNA"/>
</dbReference>
<sequence>MYYEIGKNFYVLRSKEEDFHRNIYLKKIVAEDGSSINILFDPGTKLDMPELLPFLSETIGGIKNVHIIFLSHQDPDLTANTSVIMQSAPRSFLITSLDTWRLVKMYGLPSHRVKTTESFNSSILKFKKSGLQVKFVPARYCHFRGAMMLYDYESKVLFTGDFMGGINTRKGEGIYATNDSWEGIKLFHQLYMPASKAVKTTVERISMLNPFPEVIAPQHGDVIKGDLVADFLTKMNDLEVGIDLIEEDNPDAELVVVAINNFFELMEVNFGNVFTEMIQFFQKGNDFTTPFEIVNNRVKKLRVSQDLALLQIVNFINSIKDNDLKTSLLGILMDNLEQLDIKFSLPELDTEKLKKSHDSIEFDDMVM</sequence>
<keyword evidence="2" id="KW-0808">Transferase</keyword>
<dbReference type="GO" id="GO:0016301">
    <property type="term" value="F:kinase activity"/>
    <property type="evidence" value="ECO:0007669"/>
    <property type="project" value="UniProtKB-KW"/>
</dbReference>
<organism evidence="2 3">
    <name type="scientific">Thermotomaculum hydrothermale</name>
    <dbReference type="NCBI Taxonomy" id="981385"/>
    <lineage>
        <taxon>Bacteria</taxon>
        <taxon>Pseudomonadati</taxon>
        <taxon>Acidobacteriota</taxon>
        <taxon>Holophagae</taxon>
        <taxon>Thermotomaculales</taxon>
        <taxon>Thermotomaculaceae</taxon>
        <taxon>Thermotomaculum</taxon>
    </lineage>
</organism>
<name>A0A7R6SXI6_9BACT</name>
<dbReference type="InterPro" id="IPR045761">
    <property type="entry name" value="ODP_dom"/>
</dbReference>
<evidence type="ECO:0000313" key="2">
    <source>
        <dbReference type="EMBL" id="BBB31829.1"/>
    </source>
</evidence>
<proteinExistence type="predicted"/>
<dbReference type="InterPro" id="IPR036866">
    <property type="entry name" value="RibonucZ/Hydroxyglut_hydro"/>
</dbReference>
<reference evidence="2 3" key="1">
    <citation type="journal article" date="2012" name="Extremophiles">
        <title>Thermotomaculum hydrothermale gen. nov., sp. nov., a novel heterotrophic thermophile within the phylum Acidobacteria from a deep-sea hydrothermal vent chimney in the Southern Okinawa Trough.</title>
        <authorList>
            <person name="Izumi H."/>
            <person name="Nunoura T."/>
            <person name="Miyazaki M."/>
            <person name="Mino S."/>
            <person name="Toki T."/>
            <person name="Takai K."/>
            <person name="Sako Y."/>
            <person name="Sawabe T."/>
            <person name="Nakagawa S."/>
        </authorList>
    </citation>
    <scope>NUCLEOTIDE SEQUENCE [LARGE SCALE GENOMIC DNA]</scope>
    <source>
        <strain evidence="2 3">AC55</strain>
    </source>
</reference>
<dbReference type="RefSeq" id="WP_201328161.1">
    <property type="nucleotide sequence ID" value="NZ_AP017470.1"/>
</dbReference>
<dbReference type="PANTHER" id="PTHR43041:SF1">
    <property type="entry name" value="METALLO-BETA-LACTAMASE DOMAIN-CONTAINING PROTEIN"/>
    <property type="match status" value="1"/>
</dbReference>
<dbReference type="Pfam" id="PF19583">
    <property type="entry name" value="ODP"/>
    <property type="match status" value="1"/>
</dbReference>
<feature type="domain" description="ODP" evidence="1">
    <location>
        <begin position="35"/>
        <end position="220"/>
    </location>
</feature>